<proteinExistence type="predicted"/>
<keyword evidence="6" id="KW-0496">Mitochondrion</keyword>
<dbReference type="GO" id="GO:0015078">
    <property type="term" value="F:proton transmembrane transporter activity"/>
    <property type="evidence" value="ECO:0007669"/>
    <property type="project" value="InterPro"/>
</dbReference>
<keyword evidence="2 5" id="KW-0812">Transmembrane</keyword>
<gene>
    <name evidence="6" type="primary">ATP8</name>
</gene>
<evidence type="ECO:0000256" key="3">
    <source>
        <dbReference type="ARBA" id="ARBA00022989"/>
    </source>
</evidence>
<accession>A0A1C8V699</accession>
<reference evidence="6" key="1">
    <citation type="submission" date="2015-12" db="EMBL/GenBank/DDBJ databases">
        <title>The complete mitochondrial genome of the pirates spider Dolomedes angustivirgatus (Araneae: Pisauridae).</title>
        <authorList>
            <person name="Fang W."/>
            <person name="Wang Z."/>
            <person name="Li C."/>
            <person name="Yu X."/>
        </authorList>
    </citation>
    <scope>NUCLEOTIDE SEQUENCE</scope>
</reference>
<comment type="subcellular location">
    <subcellularLocation>
        <location evidence="1">Membrane</location>
        <topology evidence="1">Single-pass membrane protein</topology>
    </subcellularLocation>
</comment>
<evidence type="ECO:0000256" key="5">
    <source>
        <dbReference type="SAM" id="Phobius"/>
    </source>
</evidence>
<protein>
    <submittedName>
        <fullName evidence="6">ATP synthase F0 subunit 8</fullName>
    </submittedName>
</protein>
<evidence type="ECO:0000313" key="6">
    <source>
        <dbReference type="EMBL" id="ANW36382.1"/>
    </source>
</evidence>
<dbReference type="RefSeq" id="YP_009305884.1">
    <property type="nucleotide sequence ID" value="NC_031355.1"/>
</dbReference>
<feature type="transmembrane region" description="Helical" evidence="5">
    <location>
        <begin position="6"/>
        <end position="29"/>
    </location>
</feature>
<name>A0A1C8V699_9ARAC</name>
<dbReference type="GeneID" id="29287931"/>
<evidence type="ECO:0000256" key="4">
    <source>
        <dbReference type="ARBA" id="ARBA00023136"/>
    </source>
</evidence>
<organism evidence="6">
    <name type="scientific">Dolomedes angustivirgatus</name>
    <dbReference type="NCBI Taxonomy" id="492287"/>
    <lineage>
        <taxon>Eukaryota</taxon>
        <taxon>Metazoa</taxon>
        <taxon>Ecdysozoa</taxon>
        <taxon>Arthropoda</taxon>
        <taxon>Chelicerata</taxon>
        <taxon>Arachnida</taxon>
        <taxon>Araneae</taxon>
        <taxon>Araneomorphae</taxon>
        <taxon>Entelegynae</taxon>
        <taxon>Lycosoidea</taxon>
        <taxon>Pisauridae</taxon>
        <taxon>Dolomedes</taxon>
    </lineage>
</organism>
<dbReference type="CTD" id="4509"/>
<dbReference type="InterPro" id="IPR009230">
    <property type="entry name" value="ATP_synth_su8_fun"/>
</dbReference>
<dbReference type="Pfam" id="PF05933">
    <property type="entry name" value="Fun_ATP-synt_8"/>
    <property type="match status" value="1"/>
</dbReference>
<keyword evidence="4 5" id="KW-0472">Membrane</keyword>
<geneLocation type="mitochondrion" evidence="6"/>
<dbReference type="AlphaFoldDB" id="A0A1C8V699"/>
<evidence type="ECO:0000256" key="2">
    <source>
        <dbReference type="ARBA" id="ARBA00022692"/>
    </source>
</evidence>
<dbReference type="GO" id="GO:0045259">
    <property type="term" value="C:proton-transporting ATP synthase complex"/>
    <property type="evidence" value="ECO:0007669"/>
    <property type="project" value="InterPro"/>
</dbReference>
<dbReference type="EMBL" id="KU354434">
    <property type="protein sequence ID" value="ANW36382.1"/>
    <property type="molecule type" value="Genomic_DNA"/>
</dbReference>
<sequence length="52" mass="6596">MPQLMPFYWINSVFMVFMVMFTLVIFYYLKMMEEVYKMHEYKGVLMSYNLMW</sequence>
<dbReference type="GO" id="GO:0015986">
    <property type="term" value="P:proton motive force-driven ATP synthesis"/>
    <property type="evidence" value="ECO:0007669"/>
    <property type="project" value="InterPro"/>
</dbReference>
<keyword evidence="3 5" id="KW-1133">Transmembrane helix</keyword>
<evidence type="ECO:0000256" key="1">
    <source>
        <dbReference type="ARBA" id="ARBA00004167"/>
    </source>
</evidence>